<dbReference type="OrthoDB" id="1661054at2759"/>
<reference evidence="1 2" key="1">
    <citation type="journal article" date="2016" name="Mol. Biol. Evol.">
        <title>Comparative Genomics of Early-Diverging Mushroom-Forming Fungi Provides Insights into the Origins of Lignocellulose Decay Capabilities.</title>
        <authorList>
            <person name="Nagy L.G."/>
            <person name="Riley R."/>
            <person name="Tritt A."/>
            <person name="Adam C."/>
            <person name="Daum C."/>
            <person name="Floudas D."/>
            <person name="Sun H."/>
            <person name="Yadav J.S."/>
            <person name="Pangilinan J."/>
            <person name="Larsson K.H."/>
            <person name="Matsuura K."/>
            <person name="Barry K."/>
            <person name="Labutti K."/>
            <person name="Kuo R."/>
            <person name="Ohm R.A."/>
            <person name="Bhattacharya S.S."/>
            <person name="Shirouzu T."/>
            <person name="Yoshinaga Y."/>
            <person name="Martin F.M."/>
            <person name="Grigoriev I.V."/>
            <person name="Hibbett D.S."/>
        </authorList>
    </citation>
    <scope>NUCLEOTIDE SEQUENCE [LARGE SCALE GENOMIC DNA]</scope>
    <source>
        <strain evidence="1 2">93-53</strain>
    </source>
</reference>
<evidence type="ECO:0000313" key="2">
    <source>
        <dbReference type="Proteomes" id="UP000076871"/>
    </source>
</evidence>
<dbReference type="AlphaFoldDB" id="A0A165C4W5"/>
<organism evidence="1 2">
    <name type="scientific">Laetiporus sulphureus 93-53</name>
    <dbReference type="NCBI Taxonomy" id="1314785"/>
    <lineage>
        <taxon>Eukaryota</taxon>
        <taxon>Fungi</taxon>
        <taxon>Dikarya</taxon>
        <taxon>Basidiomycota</taxon>
        <taxon>Agaricomycotina</taxon>
        <taxon>Agaricomycetes</taxon>
        <taxon>Polyporales</taxon>
        <taxon>Laetiporus</taxon>
    </lineage>
</organism>
<dbReference type="GO" id="GO:0017119">
    <property type="term" value="C:Golgi transport complex"/>
    <property type="evidence" value="ECO:0007669"/>
    <property type="project" value="InterPro"/>
</dbReference>
<dbReference type="STRING" id="1314785.A0A165C4W5"/>
<evidence type="ECO:0000313" key="1">
    <source>
        <dbReference type="EMBL" id="KZT02209.1"/>
    </source>
</evidence>
<dbReference type="EMBL" id="KV427654">
    <property type="protein sequence ID" value="KZT02209.1"/>
    <property type="molecule type" value="Genomic_DNA"/>
</dbReference>
<proteinExistence type="predicted"/>
<dbReference type="Pfam" id="PF04124">
    <property type="entry name" value="Dor1"/>
    <property type="match status" value="1"/>
</dbReference>
<dbReference type="InParanoid" id="A0A165C4W5"/>
<accession>A0A165C4W5</accession>
<name>A0A165C4W5_9APHY</name>
<sequence length="117" mass="13284">MQRATSQSSPLFLSLTWKLSRPNYHHHWHSSRTSSLSSLSSSLDALISYLPAFENSARSIAKDTREMKKERRKAALVLEHDGKLYAVLSLLLLLDFCVRNHNYADVLLLALRSNSLS</sequence>
<dbReference type="Proteomes" id="UP000076871">
    <property type="component" value="Unassembled WGS sequence"/>
</dbReference>
<dbReference type="RefSeq" id="XP_040759949.1">
    <property type="nucleotide sequence ID" value="XM_040913178.1"/>
</dbReference>
<dbReference type="InterPro" id="IPR007255">
    <property type="entry name" value="COG8"/>
</dbReference>
<protein>
    <submittedName>
        <fullName evidence="1">Uncharacterized protein</fullName>
    </submittedName>
</protein>
<keyword evidence="2" id="KW-1185">Reference proteome</keyword>
<dbReference type="GeneID" id="63830206"/>
<gene>
    <name evidence="1" type="ORF">LAESUDRAFT_762972</name>
</gene>